<dbReference type="InterPro" id="IPR020565">
    <property type="entry name" value="ImidazoleglycerP_deHydtase_CS"/>
</dbReference>
<dbReference type="Gene3D" id="3.30.230.40">
    <property type="entry name" value="Imidazole glycerol phosphate dehydratase, domain 1"/>
    <property type="match status" value="2"/>
</dbReference>
<dbReference type="CDD" id="cd07914">
    <property type="entry name" value="IGPD"/>
    <property type="match status" value="1"/>
</dbReference>
<keyword evidence="5" id="KW-0456">Lyase</keyword>
<dbReference type="AlphaFoldDB" id="A0A0F9B439"/>
<dbReference type="Pfam" id="PF00475">
    <property type="entry name" value="IGPD"/>
    <property type="match status" value="1"/>
</dbReference>
<dbReference type="HAMAP" id="MF_00076">
    <property type="entry name" value="HisB"/>
    <property type="match status" value="1"/>
</dbReference>
<comment type="pathway">
    <text evidence="1">Amino-acid biosynthesis; L-histidine biosynthesis; L-histidine from 5-phospho-alpha-D-ribose 1-diphosphate: step 6/9.</text>
</comment>
<dbReference type="NCBIfam" id="NF002114">
    <property type="entry name" value="PRK00951.2-4"/>
    <property type="match status" value="1"/>
</dbReference>
<name>A0A0F9B439_9ZZZZ</name>
<dbReference type="InterPro" id="IPR038494">
    <property type="entry name" value="IGPD_sf"/>
</dbReference>
<evidence type="ECO:0000256" key="5">
    <source>
        <dbReference type="ARBA" id="ARBA00023239"/>
    </source>
</evidence>
<dbReference type="PANTHER" id="PTHR23133:SF2">
    <property type="entry name" value="IMIDAZOLEGLYCEROL-PHOSPHATE DEHYDRATASE"/>
    <property type="match status" value="1"/>
</dbReference>
<dbReference type="UniPathway" id="UPA00031">
    <property type="reaction ID" value="UER00011"/>
</dbReference>
<dbReference type="GO" id="GO:0000105">
    <property type="term" value="P:L-histidine biosynthetic process"/>
    <property type="evidence" value="ECO:0007669"/>
    <property type="project" value="UniProtKB-UniPathway"/>
</dbReference>
<dbReference type="EMBL" id="LAZR01039567">
    <property type="protein sequence ID" value="KKL16679.1"/>
    <property type="molecule type" value="Genomic_DNA"/>
</dbReference>
<gene>
    <name evidence="6" type="ORF">LCGC14_2493150</name>
</gene>
<dbReference type="GO" id="GO:0004424">
    <property type="term" value="F:imidazoleglycerol-phosphate dehydratase activity"/>
    <property type="evidence" value="ECO:0007669"/>
    <property type="project" value="InterPro"/>
</dbReference>
<dbReference type="PROSITE" id="PS00955">
    <property type="entry name" value="IGP_DEHYDRATASE_2"/>
    <property type="match status" value="1"/>
</dbReference>
<evidence type="ECO:0000256" key="1">
    <source>
        <dbReference type="ARBA" id="ARBA00005047"/>
    </source>
</evidence>
<comment type="caution">
    <text evidence="6">The sequence shown here is derived from an EMBL/GenBank/DDBJ whole genome shotgun (WGS) entry which is preliminary data.</text>
</comment>
<dbReference type="PANTHER" id="PTHR23133">
    <property type="entry name" value="IMIDAZOLEGLYCEROL-PHOSPHATE DEHYDRATASE HIS7"/>
    <property type="match status" value="1"/>
</dbReference>
<accession>A0A0F9B439</accession>
<keyword evidence="4" id="KW-0368">Histidine biosynthesis</keyword>
<dbReference type="InterPro" id="IPR000807">
    <property type="entry name" value="ImidazoleglycerolP_deHydtase"/>
</dbReference>
<dbReference type="FunFam" id="3.30.230.40:FF:000003">
    <property type="entry name" value="Imidazoleglycerol-phosphate dehydratase HisB"/>
    <property type="match status" value="1"/>
</dbReference>
<keyword evidence="3" id="KW-0028">Amino-acid biosynthesis</keyword>
<protein>
    <recommendedName>
        <fullName evidence="2">Imidazoleglycerol-phosphate dehydratase</fullName>
    </recommendedName>
</protein>
<evidence type="ECO:0000256" key="3">
    <source>
        <dbReference type="ARBA" id="ARBA00022605"/>
    </source>
</evidence>
<dbReference type="InterPro" id="IPR020568">
    <property type="entry name" value="Ribosomal_Su5_D2-typ_SF"/>
</dbReference>
<dbReference type="FunFam" id="3.30.230.40:FF:000001">
    <property type="entry name" value="Imidazoleglycerol-phosphate dehydratase HisB"/>
    <property type="match status" value="1"/>
</dbReference>
<proteinExistence type="inferred from homology"/>
<sequence>MEKRQSEIVRKTNETDITVKMNLGGAGTYDIDTGVGFLDHMLELLARHARLDLEVSASGDLETGAHHTTEDVGIVLGQALDRALADRSGIARFGDATVPMDEALATCAIDISGRPLCSFEAALPTASIAGFDVELAEEFFRAVANNAKLTLHLRVSSGSNAHHMIEACFKAFARALRGATARDDSESGVPSTKGLL</sequence>
<organism evidence="6">
    <name type="scientific">marine sediment metagenome</name>
    <dbReference type="NCBI Taxonomy" id="412755"/>
    <lineage>
        <taxon>unclassified sequences</taxon>
        <taxon>metagenomes</taxon>
        <taxon>ecological metagenomes</taxon>
    </lineage>
</organism>
<evidence type="ECO:0000256" key="2">
    <source>
        <dbReference type="ARBA" id="ARBA00016664"/>
    </source>
</evidence>
<dbReference type="SUPFAM" id="SSF54211">
    <property type="entry name" value="Ribosomal protein S5 domain 2-like"/>
    <property type="match status" value="2"/>
</dbReference>
<dbReference type="NCBIfam" id="NF002111">
    <property type="entry name" value="PRK00951.2-1"/>
    <property type="match status" value="1"/>
</dbReference>
<reference evidence="6" key="1">
    <citation type="journal article" date="2015" name="Nature">
        <title>Complex archaea that bridge the gap between prokaryotes and eukaryotes.</title>
        <authorList>
            <person name="Spang A."/>
            <person name="Saw J.H."/>
            <person name="Jorgensen S.L."/>
            <person name="Zaremba-Niedzwiedzka K."/>
            <person name="Martijn J."/>
            <person name="Lind A.E."/>
            <person name="van Eijk R."/>
            <person name="Schleper C."/>
            <person name="Guy L."/>
            <person name="Ettema T.J."/>
        </authorList>
    </citation>
    <scope>NUCLEOTIDE SEQUENCE</scope>
</reference>
<evidence type="ECO:0000313" key="6">
    <source>
        <dbReference type="EMBL" id="KKL16679.1"/>
    </source>
</evidence>
<evidence type="ECO:0000256" key="4">
    <source>
        <dbReference type="ARBA" id="ARBA00023102"/>
    </source>
</evidence>